<dbReference type="AlphaFoldDB" id="A0A1D3D472"/>
<keyword evidence="3" id="KW-1185">Reference proteome</keyword>
<keyword evidence="1" id="KW-0106">Calcium</keyword>
<evidence type="ECO:0000313" key="3">
    <source>
        <dbReference type="Proteomes" id="UP000095192"/>
    </source>
</evidence>
<gene>
    <name evidence="2" type="ORF">cyc_06651</name>
</gene>
<dbReference type="Proteomes" id="UP000095192">
    <property type="component" value="Unassembled WGS sequence"/>
</dbReference>
<dbReference type="InParanoid" id="A0A1D3D472"/>
<evidence type="ECO:0000256" key="1">
    <source>
        <dbReference type="ARBA" id="ARBA00022837"/>
    </source>
</evidence>
<dbReference type="VEuPathDB" id="ToxoDB:LOC34622766"/>
<dbReference type="EMBL" id="JROU02000812">
    <property type="protein sequence ID" value="OEH78231.1"/>
    <property type="molecule type" value="Genomic_DNA"/>
</dbReference>
<sequence length="129" mass="13534">MTAFMNETLKQDKSEADILCLLAEVAGVGSPDVVRDAKGAPLLSFPSFLAFIERQISSPPSEALAPVFAYLDSDKDGRVTAADLNAFSSNVGLRLGEDGASQLLRSAGGTSDSVDFELFCSVVSKCLPS</sequence>
<organism evidence="2 3">
    <name type="scientific">Cyclospora cayetanensis</name>
    <dbReference type="NCBI Taxonomy" id="88456"/>
    <lineage>
        <taxon>Eukaryota</taxon>
        <taxon>Sar</taxon>
        <taxon>Alveolata</taxon>
        <taxon>Apicomplexa</taxon>
        <taxon>Conoidasida</taxon>
        <taxon>Coccidia</taxon>
        <taxon>Eucoccidiorida</taxon>
        <taxon>Eimeriorina</taxon>
        <taxon>Eimeriidae</taxon>
        <taxon>Cyclospora</taxon>
    </lineage>
</organism>
<protein>
    <submittedName>
        <fullName evidence="2">Calmodulin CAM1</fullName>
    </submittedName>
</protein>
<comment type="caution">
    <text evidence="2">The sequence shown here is derived from an EMBL/GenBank/DDBJ whole genome shotgun (WGS) entry which is preliminary data.</text>
</comment>
<dbReference type="SUPFAM" id="SSF47473">
    <property type="entry name" value="EF-hand"/>
    <property type="match status" value="1"/>
</dbReference>
<name>A0A1D3D472_9EIME</name>
<evidence type="ECO:0000313" key="2">
    <source>
        <dbReference type="EMBL" id="OEH78231.1"/>
    </source>
</evidence>
<dbReference type="VEuPathDB" id="ToxoDB:cyc_06651"/>
<dbReference type="PROSITE" id="PS00018">
    <property type="entry name" value="EF_HAND_1"/>
    <property type="match status" value="1"/>
</dbReference>
<dbReference type="InterPro" id="IPR018247">
    <property type="entry name" value="EF_Hand_1_Ca_BS"/>
</dbReference>
<dbReference type="Gene3D" id="1.10.238.10">
    <property type="entry name" value="EF-hand"/>
    <property type="match status" value="1"/>
</dbReference>
<reference evidence="2 3" key="1">
    <citation type="journal article" date="2016" name="BMC Genomics">
        <title>Comparative genomics reveals Cyclospora cayetanensis possesses coccidia-like metabolism and invasion components but unique surface antigens.</title>
        <authorList>
            <person name="Liu S."/>
            <person name="Wang L."/>
            <person name="Zheng H."/>
            <person name="Xu Z."/>
            <person name="Roellig D.M."/>
            <person name="Li N."/>
            <person name="Frace M.A."/>
            <person name="Tang K."/>
            <person name="Arrowood M.J."/>
            <person name="Moss D.M."/>
            <person name="Zhang L."/>
            <person name="Feng Y."/>
            <person name="Xiao L."/>
        </authorList>
    </citation>
    <scope>NUCLEOTIDE SEQUENCE [LARGE SCALE GENOMIC DNA]</scope>
    <source>
        <strain evidence="2 3">CHN_HEN01</strain>
    </source>
</reference>
<dbReference type="InterPro" id="IPR011992">
    <property type="entry name" value="EF-hand-dom_pair"/>
</dbReference>
<proteinExistence type="predicted"/>
<accession>A0A1D3D472</accession>